<keyword evidence="4" id="KW-1003">Cell membrane</keyword>
<dbReference type="GO" id="GO:0005886">
    <property type="term" value="C:plasma membrane"/>
    <property type="evidence" value="ECO:0007669"/>
    <property type="project" value="UniProtKB-SubCell"/>
</dbReference>
<feature type="transmembrane region" description="Helical" evidence="8">
    <location>
        <begin position="240"/>
        <end position="262"/>
    </location>
</feature>
<evidence type="ECO:0000256" key="3">
    <source>
        <dbReference type="ARBA" id="ARBA00022448"/>
    </source>
</evidence>
<evidence type="ECO:0000256" key="2">
    <source>
        <dbReference type="ARBA" id="ARBA00007783"/>
    </source>
</evidence>
<dbReference type="Proteomes" id="UP000198625">
    <property type="component" value="Unassembled WGS sequence"/>
</dbReference>
<keyword evidence="6 8" id="KW-1133">Transmembrane helix</keyword>
<organism evidence="10 11">
    <name type="scientific">Proteiniborus ethanoligenes</name>
    <dbReference type="NCBI Taxonomy" id="415015"/>
    <lineage>
        <taxon>Bacteria</taxon>
        <taxon>Bacillati</taxon>
        <taxon>Bacillota</taxon>
        <taxon>Clostridia</taxon>
        <taxon>Eubacteriales</taxon>
        <taxon>Proteiniborus</taxon>
    </lineage>
</organism>
<evidence type="ECO:0000313" key="10">
    <source>
        <dbReference type="EMBL" id="SDZ04465.1"/>
    </source>
</evidence>
<feature type="transmembrane region" description="Helical" evidence="8">
    <location>
        <begin position="274"/>
        <end position="295"/>
    </location>
</feature>
<dbReference type="InterPro" id="IPR051449">
    <property type="entry name" value="ABC-2_transporter_component"/>
</dbReference>
<evidence type="ECO:0000256" key="6">
    <source>
        <dbReference type="ARBA" id="ARBA00022989"/>
    </source>
</evidence>
<dbReference type="RefSeq" id="WP_091729707.1">
    <property type="nucleotide sequence ID" value="NZ_FNQE01000016.1"/>
</dbReference>
<dbReference type="STRING" id="415015.SAMN05660462_01642"/>
<feature type="domain" description="ABC transmembrane type-2" evidence="9">
    <location>
        <begin position="162"/>
        <end position="388"/>
    </location>
</feature>
<dbReference type="Pfam" id="PF12698">
    <property type="entry name" value="ABC2_membrane_3"/>
    <property type="match status" value="1"/>
</dbReference>
<reference evidence="10 11" key="1">
    <citation type="submission" date="2016-10" db="EMBL/GenBank/DDBJ databases">
        <authorList>
            <person name="de Groot N.N."/>
        </authorList>
    </citation>
    <scope>NUCLEOTIDE SEQUENCE [LARGE SCALE GENOMIC DNA]</scope>
    <source>
        <strain evidence="10 11">DSM 21650</strain>
    </source>
</reference>
<name>A0A1H3PUE1_9FIRM</name>
<keyword evidence="11" id="KW-1185">Reference proteome</keyword>
<evidence type="ECO:0000256" key="7">
    <source>
        <dbReference type="ARBA" id="ARBA00023136"/>
    </source>
</evidence>
<keyword evidence="7 8" id="KW-0472">Membrane</keyword>
<feature type="transmembrane region" description="Helical" evidence="8">
    <location>
        <begin position="197"/>
        <end position="219"/>
    </location>
</feature>
<evidence type="ECO:0000256" key="5">
    <source>
        <dbReference type="ARBA" id="ARBA00022692"/>
    </source>
</evidence>
<keyword evidence="5 8" id="KW-0812">Transmembrane</keyword>
<dbReference type="AlphaFoldDB" id="A0A1H3PUE1"/>
<proteinExistence type="inferred from homology"/>
<comment type="subcellular location">
    <subcellularLocation>
        <location evidence="1">Cell membrane</location>
        <topology evidence="1">Multi-pass membrane protein</topology>
    </subcellularLocation>
</comment>
<evidence type="ECO:0000256" key="8">
    <source>
        <dbReference type="SAM" id="Phobius"/>
    </source>
</evidence>
<dbReference type="InterPro" id="IPR047817">
    <property type="entry name" value="ABC2_TM_bact-type"/>
</dbReference>
<dbReference type="PROSITE" id="PS51012">
    <property type="entry name" value="ABC_TM2"/>
    <property type="match status" value="1"/>
</dbReference>
<evidence type="ECO:0000259" key="9">
    <source>
        <dbReference type="PROSITE" id="PS51012"/>
    </source>
</evidence>
<dbReference type="PANTHER" id="PTHR30294:SF45">
    <property type="entry name" value="LINEARMYCIN RESISTANCE PERMEASE PROTEIN LNRN"/>
    <property type="match status" value="1"/>
</dbReference>
<dbReference type="GO" id="GO:0140359">
    <property type="term" value="F:ABC-type transporter activity"/>
    <property type="evidence" value="ECO:0007669"/>
    <property type="project" value="InterPro"/>
</dbReference>
<protein>
    <submittedName>
        <fullName evidence="10">ABC-2 type transport system permease protein</fullName>
    </submittedName>
</protein>
<dbReference type="PANTHER" id="PTHR30294">
    <property type="entry name" value="MEMBRANE COMPONENT OF ABC TRANSPORTER YHHJ-RELATED"/>
    <property type="match status" value="1"/>
</dbReference>
<accession>A0A1H3PUE1</accession>
<feature type="transmembrane region" description="Helical" evidence="8">
    <location>
        <begin position="307"/>
        <end position="326"/>
    </location>
</feature>
<dbReference type="Gene3D" id="3.40.1710.10">
    <property type="entry name" value="abc type-2 transporter like domain"/>
    <property type="match status" value="1"/>
</dbReference>
<keyword evidence="3" id="KW-0813">Transport</keyword>
<dbReference type="InterPro" id="IPR013525">
    <property type="entry name" value="ABC2_TM"/>
</dbReference>
<evidence type="ECO:0000256" key="1">
    <source>
        <dbReference type="ARBA" id="ARBA00004651"/>
    </source>
</evidence>
<dbReference type="OrthoDB" id="266913at2"/>
<feature type="transmembrane region" description="Helical" evidence="8">
    <location>
        <begin position="360"/>
        <end position="382"/>
    </location>
</feature>
<evidence type="ECO:0000313" key="11">
    <source>
        <dbReference type="Proteomes" id="UP000198625"/>
    </source>
</evidence>
<evidence type="ECO:0000256" key="4">
    <source>
        <dbReference type="ARBA" id="ARBA00022475"/>
    </source>
</evidence>
<feature type="transmembrane region" description="Helical" evidence="8">
    <location>
        <begin position="16"/>
        <end position="34"/>
    </location>
</feature>
<dbReference type="EMBL" id="FNQE01000016">
    <property type="protein sequence ID" value="SDZ04465.1"/>
    <property type="molecule type" value="Genomic_DNA"/>
</dbReference>
<comment type="similarity">
    <text evidence="2">Belongs to the ABC-2 integral membrane protein family.</text>
</comment>
<sequence>MLNIIRLRLLKFKDEYLVLVMMTAMALIFTYLMGAAQNSDYTSIVAIIDKDNTEYSARIIDELKLDNTFIFSEDSYQDSTIKVEEGKILAAVVLEEGFENKVKNSESSAITIMRIKEDRDIYTLESLLSSIVGRTIVNYKIAQLTGDYLQSNLNIDKNTASDNAYRKVVEAWRYKKPVTVMTETLDSTNKYDNMKHMTLGFALFFSMYTIAFGVGEILTERENNTWQRLLISPASKFTILGGKFVTAYLIGVFQIGLLLIGGKYLFKMDFGDSFLGIMVVGLAFVFTTTSLGLFLAGLVKTHSQLSALLPVVLTSTSMLGGCMWPLDIVNSKILLGIANFMPQKWALEGMEKIAMYGSGFNAAIMPTFVLVVMGLIFFILGVKLVRFE</sequence>
<gene>
    <name evidence="10" type="ORF">SAMN05660462_01642</name>
</gene>